<dbReference type="GO" id="GO:0000160">
    <property type="term" value="P:phosphorelay signal transduction system"/>
    <property type="evidence" value="ECO:0007669"/>
    <property type="project" value="InterPro"/>
</dbReference>
<feature type="modified residue" description="4-aspartylphosphate" evidence="1">
    <location>
        <position position="111"/>
    </location>
</feature>
<name>A0A317ND24_9NOCA</name>
<dbReference type="Gene3D" id="3.40.50.2300">
    <property type="match status" value="1"/>
</dbReference>
<dbReference type="PROSITE" id="PS50110">
    <property type="entry name" value="RESPONSE_REGULATORY"/>
    <property type="match status" value="1"/>
</dbReference>
<evidence type="ECO:0000259" key="3">
    <source>
        <dbReference type="PROSITE" id="PS50110"/>
    </source>
</evidence>
<dbReference type="AlphaFoldDB" id="A0A317ND24"/>
<feature type="domain" description="Response regulatory" evidence="3">
    <location>
        <begin position="56"/>
        <end position="175"/>
    </location>
</feature>
<keyword evidence="5" id="KW-1185">Reference proteome</keyword>
<sequence>MTALVDLPAAGSSSTRSAGVPWLAGQPTDPANLPRSAPARTYDPNVAESMGSTPLRVLVYSNDADTRQQVILALGREPRADLPELDFFEVATAPVVIEQMDAGGIDLAILDGESAPAGGLGIAKQLKDEIDECPPLVVLTGRPDDAWLANWSRAEAAVSHPIDPMQLTNAVAGILHAR</sequence>
<comment type="caution">
    <text evidence="4">The sequence shown here is derived from an EMBL/GenBank/DDBJ whole genome shotgun (WGS) entry which is preliminary data.</text>
</comment>
<reference evidence="4 5" key="1">
    <citation type="submission" date="2018-05" db="EMBL/GenBank/DDBJ databases">
        <title>Genomic Encyclopedia of Type Strains, Phase IV (KMG-IV): sequencing the most valuable type-strain genomes for metagenomic binning, comparative biology and taxonomic classification.</title>
        <authorList>
            <person name="Goeker M."/>
        </authorList>
    </citation>
    <scope>NUCLEOTIDE SEQUENCE [LARGE SCALE GENOMIC DNA]</scope>
    <source>
        <strain evidence="4 5">DSM 44717</strain>
    </source>
</reference>
<evidence type="ECO:0000313" key="5">
    <source>
        <dbReference type="Proteomes" id="UP000246410"/>
    </source>
</evidence>
<dbReference type="EMBL" id="QGTL01000010">
    <property type="protein sequence ID" value="PWV71578.1"/>
    <property type="molecule type" value="Genomic_DNA"/>
</dbReference>
<accession>A0A317ND24</accession>
<evidence type="ECO:0000313" key="4">
    <source>
        <dbReference type="EMBL" id="PWV71578.1"/>
    </source>
</evidence>
<dbReference type="SUPFAM" id="SSF52172">
    <property type="entry name" value="CheY-like"/>
    <property type="match status" value="1"/>
</dbReference>
<evidence type="ECO:0000256" key="2">
    <source>
        <dbReference type="SAM" id="MobiDB-lite"/>
    </source>
</evidence>
<evidence type="ECO:0000256" key="1">
    <source>
        <dbReference type="PROSITE-ProRule" id="PRU00169"/>
    </source>
</evidence>
<organism evidence="4 5">
    <name type="scientific">Nocardia neocaledoniensis</name>
    <dbReference type="NCBI Taxonomy" id="236511"/>
    <lineage>
        <taxon>Bacteria</taxon>
        <taxon>Bacillati</taxon>
        <taxon>Actinomycetota</taxon>
        <taxon>Actinomycetes</taxon>
        <taxon>Mycobacteriales</taxon>
        <taxon>Nocardiaceae</taxon>
        <taxon>Nocardia</taxon>
    </lineage>
</organism>
<gene>
    <name evidence="4" type="ORF">DFR69_11062</name>
</gene>
<dbReference type="Proteomes" id="UP000246410">
    <property type="component" value="Unassembled WGS sequence"/>
</dbReference>
<proteinExistence type="predicted"/>
<feature type="region of interest" description="Disordered" evidence="2">
    <location>
        <begin position="1"/>
        <end position="38"/>
    </location>
</feature>
<dbReference type="InterPro" id="IPR011006">
    <property type="entry name" value="CheY-like_superfamily"/>
</dbReference>
<keyword evidence="1" id="KW-0597">Phosphoprotein</keyword>
<protein>
    <recommendedName>
        <fullName evidence="3">Response regulatory domain-containing protein</fullName>
    </recommendedName>
</protein>
<dbReference type="InterPro" id="IPR001789">
    <property type="entry name" value="Sig_transdc_resp-reg_receiver"/>
</dbReference>